<reference evidence="2" key="1">
    <citation type="journal article" date="2014" name="Biol. Direct">
        <title>A new rhesus macaque assembly and annotation for next-generation sequencing analyses.</title>
        <authorList>
            <person name="Zimin A.V."/>
            <person name="Cornish A.S."/>
            <person name="Maudhoo M.D."/>
            <person name="Gibbs R.M."/>
            <person name="Zhang X."/>
            <person name="Pandey S."/>
            <person name="Meehan D.T."/>
            <person name="Wipfler K."/>
            <person name="Bosinger S.E."/>
            <person name="Johnson Z.P."/>
            <person name="Tharp G.K."/>
            <person name="Marcais G."/>
            <person name="Roberts M."/>
            <person name="Ferguson B."/>
            <person name="Fox H.S."/>
            <person name="Treangen T."/>
            <person name="Salzberg S.L."/>
            <person name="Yorke J.A."/>
            <person name="Norgren R.B.Jr."/>
        </authorList>
    </citation>
    <scope>NUCLEOTIDE SEQUENCE</scope>
    <source>
        <tissue evidence="2">Caudate</tissue>
    </source>
</reference>
<name>H9FHR1_MACMU</name>
<accession>H9FHR1</accession>
<gene>
    <name evidence="2" type="primary">FLYWCH1</name>
</gene>
<evidence type="ECO:0000313" key="2">
    <source>
        <dbReference type="EMBL" id="AFE74170.1"/>
    </source>
</evidence>
<dbReference type="EMBL" id="JU330414">
    <property type="protein sequence ID" value="AFE74170.1"/>
    <property type="molecule type" value="mRNA"/>
</dbReference>
<dbReference type="AlphaFoldDB" id="H9FHR1"/>
<evidence type="ECO:0000256" key="1">
    <source>
        <dbReference type="SAM" id="MobiDB-lite"/>
    </source>
</evidence>
<protein>
    <submittedName>
        <fullName evidence="2">FLYWCH-type zinc finger-containing protein 1 isoform a</fullName>
    </submittedName>
</protein>
<proteinExistence type="evidence at transcript level"/>
<feature type="region of interest" description="Disordered" evidence="1">
    <location>
        <begin position="1"/>
        <end position="98"/>
    </location>
</feature>
<organism evidence="2">
    <name type="scientific">Macaca mulatta</name>
    <name type="common">Rhesus macaque</name>
    <dbReference type="NCBI Taxonomy" id="9544"/>
    <lineage>
        <taxon>Eukaryota</taxon>
        <taxon>Metazoa</taxon>
        <taxon>Chordata</taxon>
        <taxon>Craniata</taxon>
        <taxon>Vertebrata</taxon>
        <taxon>Euteleostomi</taxon>
        <taxon>Mammalia</taxon>
        <taxon>Eutheria</taxon>
        <taxon>Euarchontoglires</taxon>
        <taxon>Primates</taxon>
        <taxon>Haplorrhini</taxon>
        <taxon>Catarrhini</taxon>
        <taxon>Cercopithecidae</taxon>
        <taxon>Cercopithecinae</taxon>
        <taxon>Macaca</taxon>
    </lineage>
</organism>
<sequence>SRGEGVLDLPRPGPHGLPQPRHHPGPTGDCDAWPLPPTRPGGPGGPEAAGETPQHGAAGEPRRPRVLEDAPGGQLLGVRVLPLPAGEGSRGEGVLDLP</sequence>
<feature type="non-terminal residue" evidence="2">
    <location>
        <position position="98"/>
    </location>
</feature>
<feature type="non-terminal residue" evidence="2">
    <location>
        <position position="1"/>
    </location>
</feature>